<gene>
    <name evidence="6" type="primary">LOC103061943</name>
</gene>
<evidence type="ECO:0000313" key="5">
    <source>
        <dbReference type="Proteomes" id="UP000695026"/>
    </source>
</evidence>
<evidence type="ECO:0000259" key="4">
    <source>
        <dbReference type="PROSITE" id="PS01180"/>
    </source>
</evidence>
<dbReference type="RefSeq" id="XP_025032314.1">
    <property type="nucleotide sequence ID" value="XM_025176546.1"/>
</dbReference>
<feature type="chain" id="PRO_5039941675" evidence="3">
    <location>
        <begin position="20"/>
        <end position="107"/>
    </location>
</feature>
<dbReference type="KEGG" id="pbi:103061943"/>
<comment type="caution">
    <text evidence="2">Lacks conserved residue(s) required for the propagation of feature annotation.</text>
</comment>
<sequence>MRLLLVWCLCATQLFSAEAIERNDMFGEILSPSFPDSYPSDSEVTWNISVPDGFRVRLYFMHFDLEPSYLCEYDYVKSGFCPQRIWEIINGQGFVRIYWPNAPSALL</sequence>
<dbReference type="Proteomes" id="UP000695026">
    <property type="component" value="Unplaced"/>
</dbReference>
<evidence type="ECO:0000256" key="1">
    <source>
        <dbReference type="ARBA" id="ARBA00023157"/>
    </source>
</evidence>
<accession>A0A9F5MZR6</accession>
<evidence type="ECO:0000256" key="2">
    <source>
        <dbReference type="PROSITE-ProRule" id="PRU00059"/>
    </source>
</evidence>
<feature type="domain" description="CUB" evidence="4">
    <location>
        <begin position="10"/>
        <end position="77"/>
    </location>
</feature>
<dbReference type="PROSITE" id="PS01180">
    <property type="entry name" value="CUB"/>
    <property type="match status" value="1"/>
</dbReference>
<dbReference type="OMA" id="WEIINGQ"/>
<dbReference type="PANTHER" id="PTHR24255:SF13">
    <property type="entry name" value="MANNAN-BINDING LECTIN SERINE PROTEASE 1"/>
    <property type="match status" value="1"/>
</dbReference>
<dbReference type="OrthoDB" id="9985152at2759"/>
<dbReference type="InterPro" id="IPR000859">
    <property type="entry name" value="CUB_dom"/>
</dbReference>
<reference evidence="6" key="1">
    <citation type="submission" date="2025-08" db="UniProtKB">
        <authorList>
            <consortium name="RefSeq"/>
        </authorList>
    </citation>
    <scope>IDENTIFICATION</scope>
    <source>
        <tissue evidence="6">Liver</tissue>
    </source>
</reference>
<protein>
    <submittedName>
        <fullName evidence="6">Mannan-binding lectin serine protease 1-like</fullName>
    </submittedName>
</protein>
<dbReference type="SMART" id="SM00042">
    <property type="entry name" value="CUB"/>
    <property type="match status" value="1"/>
</dbReference>
<dbReference type="GO" id="GO:0005615">
    <property type="term" value="C:extracellular space"/>
    <property type="evidence" value="ECO:0007669"/>
    <property type="project" value="TreeGrafter"/>
</dbReference>
<dbReference type="GO" id="GO:0004252">
    <property type="term" value="F:serine-type endopeptidase activity"/>
    <property type="evidence" value="ECO:0007669"/>
    <property type="project" value="TreeGrafter"/>
</dbReference>
<evidence type="ECO:0000313" key="6">
    <source>
        <dbReference type="RefSeq" id="XP_025032314.1"/>
    </source>
</evidence>
<dbReference type="Gene3D" id="2.60.120.290">
    <property type="entry name" value="Spermadhesin, CUB domain"/>
    <property type="match status" value="1"/>
</dbReference>
<proteinExistence type="predicted"/>
<organism evidence="5 6">
    <name type="scientific">Python bivittatus</name>
    <name type="common">Burmese python</name>
    <name type="synonym">Python molurus bivittatus</name>
    <dbReference type="NCBI Taxonomy" id="176946"/>
    <lineage>
        <taxon>Eukaryota</taxon>
        <taxon>Metazoa</taxon>
        <taxon>Chordata</taxon>
        <taxon>Craniata</taxon>
        <taxon>Vertebrata</taxon>
        <taxon>Euteleostomi</taxon>
        <taxon>Lepidosauria</taxon>
        <taxon>Squamata</taxon>
        <taxon>Bifurcata</taxon>
        <taxon>Unidentata</taxon>
        <taxon>Episquamata</taxon>
        <taxon>Toxicofera</taxon>
        <taxon>Serpentes</taxon>
        <taxon>Henophidia</taxon>
        <taxon>Pythonidae</taxon>
        <taxon>Python</taxon>
    </lineage>
</organism>
<dbReference type="GeneID" id="103061943"/>
<dbReference type="CDD" id="cd00041">
    <property type="entry name" value="CUB"/>
    <property type="match status" value="1"/>
</dbReference>
<dbReference type="SUPFAM" id="SSF49854">
    <property type="entry name" value="Spermadhesin, CUB domain"/>
    <property type="match status" value="1"/>
</dbReference>
<dbReference type="Pfam" id="PF00431">
    <property type="entry name" value="CUB"/>
    <property type="match status" value="1"/>
</dbReference>
<evidence type="ECO:0000256" key="3">
    <source>
        <dbReference type="SAM" id="SignalP"/>
    </source>
</evidence>
<name>A0A9F5MZR6_PYTBI</name>
<feature type="signal peptide" evidence="3">
    <location>
        <begin position="1"/>
        <end position="19"/>
    </location>
</feature>
<keyword evidence="1" id="KW-1015">Disulfide bond</keyword>
<dbReference type="InterPro" id="IPR035914">
    <property type="entry name" value="Sperma_CUB_dom_sf"/>
</dbReference>
<dbReference type="PANTHER" id="PTHR24255">
    <property type="entry name" value="COMPLEMENT COMPONENT 1, S SUBCOMPONENT-RELATED"/>
    <property type="match status" value="1"/>
</dbReference>
<keyword evidence="5" id="KW-1185">Reference proteome</keyword>
<dbReference type="AlphaFoldDB" id="A0A9F5MZR6"/>
<keyword evidence="3" id="KW-0732">Signal</keyword>